<keyword evidence="2" id="KW-1185">Reference proteome</keyword>
<name>A0A9X2LN57_9ACTN</name>
<accession>A0A9X2LN57</accession>
<organism evidence="1 2">
    <name type="scientific">Streptomyces telluris</name>
    <dbReference type="NCBI Taxonomy" id="2720021"/>
    <lineage>
        <taxon>Bacteria</taxon>
        <taxon>Bacillati</taxon>
        <taxon>Actinomycetota</taxon>
        <taxon>Actinomycetes</taxon>
        <taxon>Kitasatosporales</taxon>
        <taxon>Streptomycetaceae</taxon>
        <taxon>Streptomyces</taxon>
    </lineage>
</organism>
<dbReference type="Proteomes" id="UP001142374">
    <property type="component" value="Unassembled WGS sequence"/>
</dbReference>
<gene>
    <name evidence="1" type="ORF">NQU55_30395</name>
</gene>
<evidence type="ECO:0000313" key="2">
    <source>
        <dbReference type="Proteomes" id="UP001142374"/>
    </source>
</evidence>
<proteinExistence type="predicted"/>
<comment type="caution">
    <text evidence="1">The sequence shown here is derived from an EMBL/GenBank/DDBJ whole genome shotgun (WGS) entry which is preliminary data.</text>
</comment>
<sequence length="49" mass="4972">MEHVSVRVAVLLLIGVLITGLTLFAPEAGSAVVGAATVVTLLAELTARK</sequence>
<dbReference type="RefSeq" id="WP_168094716.1">
    <property type="nucleotide sequence ID" value="NZ_JAATER010000289.1"/>
</dbReference>
<dbReference type="EMBL" id="JANIID010000037">
    <property type="protein sequence ID" value="MCQ8774039.1"/>
    <property type="molecule type" value="Genomic_DNA"/>
</dbReference>
<protein>
    <submittedName>
        <fullName evidence="1">Uncharacterized protein</fullName>
    </submittedName>
</protein>
<evidence type="ECO:0000313" key="1">
    <source>
        <dbReference type="EMBL" id="MCQ8774039.1"/>
    </source>
</evidence>
<dbReference type="AlphaFoldDB" id="A0A9X2LN57"/>
<reference evidence="1" key="1">
    <citation type="submission" date="2022-06" db="EMBL/GenBank/DDBJ databases">
        <title>WGS of actinobacteria.</title>
        <authorList>
            <person name="Thawai C."/>
        </authorList>
    </citation>
    <scope>NUCLEOTIDE SEQUENCE</scope>
    <source>
        <strain evidence="1">AA8</strain>
    </source>
</reference>